<evidence type="ECO:0000256" key="9">
    <source>
        <dbReference type="ARBA" id="ARBA00025752"/>
    </source>
</evidence>
<evidence type="ECO:0000256" key="10">
    <source>
        <dbReference type="SAM" id="Phobius"/>
    </source>
</evidence>
<keyword evidence="4" id="KW-0256">Endoplasmic reticulum</keyword>
<feature type="transmembrane region" description="Helical" evidence="10">
    <location>
        <begin position="266"/>
        <end position="291"/>
    </location>
</feature>
<keyword evidence="6 10" id="KW-0472">Membrane</keyword>
<feature type="transmembrane region" description="Helical" evidence="10">
    <location>
        <begin position="106"/>
        <end position="127"/>
    </location>
</feature>
<dbReference type="Pfam" id="PF03547">
    <property type="entry name" value="Mem_trans"/>
    <property type="match status" value="1"/>
</dbReference>
<evidence type="ECO:0000256" key="2">
    <source>
        <dbReference type="ARBA" id="ARBA00022448"/>
    </source>
</evidence>
<comment type="caution">
    <text evidence="11">The sequence shown here is derived from an EMBL/GenBank/DDBJ whole genome shotgun (WGS) entry which is preliminary data.</text>
</comment>
<feature type="transmembrane region" description="Helical" evidence="10">
    <location>
        <begin position="387"/>
        <end position="408"/>
    </location>
</feature>
<dbReference type="InterPro" id="IPR004776">
    <property type="entry name" value="Mem_transp_PIN-like"/>
</dbReference>
<accession>A0ABQ8HP57</accession>
<evidence type="ECO:0000256" key="6">
    <source>
        <dbReference type="ARBA" id="ARBA00023136"/>
    </source>
</evidence>
<comment type="function">
    <text evidence="8">Involved in cellular auxin homeostasis by regulating auxin metabolism. Regulates intracellular auxin accumulation at the endoplasmic reticulum and thus auxin availability for nuclear auxin signaling.</text>
</comment>
<keyword evidence="3 10" id="KW-0812">Transmembrane</keyword>
<evidence type="ECO:0000256" key="4">
    <source>
        <dbReference type="ARBA" id="ARBA00022824"/>
    </source>
</evidence>
<evidence type="ECO:0000256" key="1">
    <source>
        <dbReference type="ARBA" id="ARBA00004477"/>
    </source>
</evidence>
<evidence type="ECO:0000313" key="12">
    <source>
        <dbReference type="Proteomes" id="UP000827721"/>
    </source>
</evidence>
<name>A0ABQ8HP57_9ROSI</name>
<evidence type="ECO:0008006" key="13">
    <source>
        <dbReference type="Google" id="ProtNLM"/>
    </source>
</evidence>
<keyword evidence="2" id="KW-0813">Transport</keyword>
<gene>
    <name evidence="11" type="ORF">JRO89_XS08G0100200</name>
</gene>
<feature type="transmembrane region" description="Helical" evidence="10">
    <location>
        <begin position="352"/>
        <end position="375"/>
    </location>
</feature>
<feature type="transmembrane region" description="Helical" evidence="10">
    <location>
        <begin position="73"/>
        <end position="94"/>
    </location>
</feature>
<evidence type="ECO:0000256" key="7">
    <source>
        <dbReference type="ARBA" id="ARBA00023294"/>
    </source>
</evidence>
<evidence type="ECO:0000256" key="5">
    <source>
        <dbReference type="ARBA" id="ARBA00022989"/>
    </source>
</evidence>
<dbReference type="InterPro" id="IPR045033">
    <property type="entry name" value="PILS1/3/4/5/7"/>
</dbReference>
<evidence type="ECO:0000256" key="3">
    <source>
        <dbReference type="ARBA" id="ARBA00022692"/>
    </source>
</evidence>
<comment type="similarity">
    <text evidence="9">Belongs to the auxin efflux carrier (TC 2.A.69.2) family.</text>
</comment>
<dbReference type="EMBL" id="JAFEMO010000008">
    <property type="protein sequence ID" value="KAH7566132.1"/>
    <property type="molecule type" value="Genomic_DNA"/>
</dbReference>
<keyword evidence="7" id="KW-0927">Auxin signaling pathway</keyword>
<dbReference type="Proteomes" id="UP000827721">
    <property type="component" value="Unassembled WGS sequence"/>
</dbReference>
<dbReference type="PANTHER" id="PTHR31651:SF40">
    <property type="entry name" value="SYMPORTER, PUTATIVE-RELATED"/>
    <property type="match status" value="1"/>
</dbReference>
<proteinExistence type="inferred from homology"/>
<dbReference type="PANTHER" id="PTHR31651">
    <property type="match status" value="1"/>
</dbReference>
<feature type="transmembrane region" description="Helical" evidence="10">
    <location>
        <begin position="6"/>
        <end position="30"/>
    </location>
</feature>
<comment type="subcellular location">
    <subcellularLocation>
        <location evidence="1">Endoplasmic reticulum membrane</location>
        <topology evidence="1">Multi-pass membrane protein</topology>
    </subcellularLocation>
</comment>
<organism evidence="11 12">
    <name type="scientific">Xanthoceras sorbifolium</name>
    <dbReference type="NCBI Taxonomy" id="99658"/>
    <lineage>
        <taxon>Eukaryota</taxon>
        <taxon>Viridiplantae</taxon>
        <taxon>Streptophyta</taxon>
        <taxon>Embryophyta</taxon>
        <taxon>Tracheophyta</taxon>
        <taxon>Spermatophyta</taxon>
        <taxon>Magnoliopsida</taxon>
        <taxon>eudicotyledons</taxon>
        <taxon>Gunneridae</taxon>
        <taxon>Pentapetalae</taxon>
        <taxon>rosids</taxon>
        <taxon>malvids</taxon>
        <taxon>Sapindales</taxon>
        <taxon>Sapindaceae</taxon>
        <taxon>Xanthoceroideae</taxon>
        <taxon>Xanthoceras</taxon>
    </lineage>
</organism>
<reference evidence="11 12" key="1">
    <citation type="submission" date="2021-02" db="EMBL/GenBank/DDBJ databases">
        <title>Plant Genome Project.</title>
        <authorList>
            <person name="Zhang R.-G."/>
        </authorList>
    </citation>
    <scope>NUCLEOTIDE SEQUENCE [LARGE SCALE GENOMIC DNA]</scope>
    <source>
        <tissue evidence="11">Leaves</tissue>
    </source>
</reference>
<keyword evidence="5 10" id="KW-1133">Transmembrane helix</keyword>
<feature type="transmembrane region" description="Helical" evidence="10">
    <location>
        <begin position="147"/>
        <end position="165"/>
    </location>
</feature>
<protein>
    <recommendedName>
        <fullName evidence="13">Protein PIN-LIKES 3-like</fullName>
    </recommendedName>
</protein>
<evidence type="ECO:0000313" key="11">
    <source>
        <dbReference type="EMBL" id="KAH7566132.1"/>
    </source>
</evidence>
<evidence type="ECO:0000256" key="8">
    <source>
        <dbReference type="ARBA" id="ARBA00025100"/>
    </source>
</evidence>
<keyword evidence="12" id="KW-1185">Reference proteome</keyword>
<sequence>MEILELFIASFIPVLKLLLVTAVGLFLALDRVDILGAEARKHLNNVTFFVFGPSLVASSLGSNITVKSIGMLWFMPLNILFTFIIGSALGWILVKITRAPRELWGLVIGCCAGGNLGYMLLIIVPAVCKERGSPFGDAHVCYNQGMAYSSLSMAIGSVYLWLYVYNIIRLYSSKNCEASRLDNSTEISINPVVGDSNSRTGPLLPLNGFSPKEDSLDQFEQDCPISEGKPQYMQMPILKRMKQCFQTFATKLNLGKVLAPSTIGAVYMYIYMLIYCYVFNNVIIGFTVGVIPQLRKLLVGDTAPLRVVQDTATLLGEASIPTVSLIVGANLLKGIVKAAIHFGIVKNSDKLYLFVLLLQFAVPPAISIGTMSQLHGAGESECSVIMLWTYALASVSLALWSTFFLWFVG</sequence>